<protein>
    <submittedName>
        <fullName evidence="1">ClbS/DfsB family four-helix bundle protein</fullName>
    </submittedName>
</protein>
<dbReference type="EMBL" id="CP035758">
    <property type="protein sequence ID" value="QBD75087.1"/>
    <property type="molecule type" value="Genomic_DNA"/>
</dbReference>
<sequence>MPDPTNKAELLEMVEESYAAFEALLAPLSEAQLSEAALSNGWSLKDILAHLAAWHYRAAQVIEAAQRNEQAQLTPSTKTDEEVDQFNHATFVANRSRPLAEVRKDFRSSYQRLLAATKALSEAALFEPEYFSWMKGTAFWQVVKGDTFGHYAEHKPDIEAWLARQRS</sequence>
<dbReference type="AlphaFoldDB" id="A0A4P6JJ11"/>
<keyword evidence="2" id="KW-1185">Reference proteome</keyword>
<dbReference type="Proteomes" id="UP000290365">
    <property type="component" value="Chromosome"/>
</dbReference>
<dbReference type="KEGG" id="kbs:EPA93_03390"/>
<dbReference type="InterPro" id="IPR012550">
    <property type="entry name" value="DUF1706"/>
</dbReference>
<gene>
    <name evidence="1" type="ORF">EPA93_03390</name>
</gene>
<dbReference type="SUPFAM" id="SSF109854">
    <property type="entry name" value="DinB/YfiT-like putative metalloenzymes"/>
    <property type="match status" value="1"/>
</dbReference>
<organism evidence="1 2">
    <name type="scientific">Ktedonosporobacter rubrisoli</name>
    <dbReference type="NCBI Taxonomy" id="2509675"/>
    <lineage>
        <taxon>Bacteria</taxon>
        <taxon>Bacillati</taxon>
        <taxon>Chloroflexota</taxon>
        <taxon>Ktedonobacteria</taxon>
        <taxon>Ktedonobacterales</taxon>
        <taxon>Ktedonosporobacteraceae</taxon>
        <taxon>Ktedonosporobacter</taxon>
    </lineage>
</organism>
<evidence type="ECO:0000313" key="2">
    <source>
        <dbReference type="Proteomes" id="UP000290365"/>
    </source>
</evidence>
<dbReference type="InterPro" id="IPR034660">
    <property type="entry name" value="DinB/YfiT-like"/>
</dbReference>
<dbReference type="RefSeq" id="WP_129885686.1">
    <property type="nucleotide sequence ID" value="NZ_CP035758.1"/>
</dbReference>
<proteinExistence type="predicted"/>
<reference evidence="1 2" key="1">
    <citation type="submission" date="2019-01" db="EMBL/GenBank/DDBJ databases">
        <title>Ktedonosporobacter rubrisoli SCAWS-G2.</title>
        <authorList>
            <person name="Huang Y."/>
            <person name="Yan B."/>
        </authorList>
    </citation>
    <scope>NUCLEOTIDE SEQUENCE [LARGE SCALE GENOMIC DNA]</scope>
    <source>
        <strain evidence="1 2">SCAWS-G2</strain>
    </source>
</reference>
<accession>A0A4P6JJ11</accession>
<dbReference type="Gene3D" id="1.20.120.450">
    <property type="entry name" value="dinb family like domain"/>
    <property type="match status" value="1"/>
</dbReference>
<dbReference type="OrthoDB" id="162566at2"/>
<evidence type="ECO:0000313" key="1">
    <source>
        <dbReference type="EMBL" id="QBD75087.1"/>
    </source>
</evidence>
<dbReference type="Pfam" id="PF08020">
    <property type="entry name" value="DUF1706"/>
    <property type="match status" value="1"/>
</dbReference>
<name>A0A4P6JJ11_KTERU</name>
<dbReference type="PANTHER" id="PTHR40658">
    <property type="match status" value="1"/>
</dbReference>
<dbReference type="PANTHER" id="PTHR40658:SF4">
    <property type="entry name" value="HYPOTHETICAL CYTOSOLIC PROTEIN"/>
    <property type="match status" value="1"/>
</dbReference>